<dbReference type="EMBL" id="CP150951">
    <property type="protein sequence ID" value="WZC48025.1"/>
    <property type="molecule type" value="Genomic_DNA"/>
</dbReference>
<evidence type="ECO:0000313" key="4">
    <source>
        <dbReference type="Proteomes" id="UP001440612"/>
    </source>
</evidence>
<evidence type="ECO:0000256" key="1">
    <source>
        <dbReference type="ARBA" id="ARBA00022982"/>
    </source>
</evidence>
<feature type="domain" description="Electron transfer flavoprotein alpha/beta-subunit N-terminal" evidence="2">
    <location>
        <begin position="16"/>
        <end position="83"/>
    </location>
</feature>
<accession>A0ABZ2V1S0</accession>
<proteinExistence type="predicted"/>
<dbReference type="Gene3D" id="3.40.50.620">
    <property type="entry name" value="HUPs"/>
    <property type="match status" value="1"/>
</dbReference>
<dbReference type="SUPFAM" id="SSF52402">
    <property type="entry name" value="Adenine nucleotide alpha hydrolases-like"/>
    <property type="match status" value="1"/>
</dbReference>
<dbReference type="InterPro" id="IPR014730">
    <property type="entry name" value="ETF_a/b_N"/>
</dbReference>
<gene>
    <name evidence="3" type="ORF">AABB29_14170</name>
</gene>
<reference evidence="4" key="1">
    <citation type="submission" date="2024-04" db="EMBL/GenBank/DDBJ databases">
        <title>Phylogenomic analyses of a clade within the roseobacter group suggest taxonomic reassignments of species of the genera Aestuariivita, Citreicella, Loktanella, Nautella, Pelagibaca, Ruegeria, Thalassobius, Thiobacimonas and Tropicibacter, and the proposal o.</title>
        <authorList>
            <person name="Jeon C.O."/>
        </authorList>
    </citation>
    <scope>NUCLEOTIDE SEQUENCE [LARGE SCALE GENOMIC DNA]</scope>
    <source>
        <strain evidence="4">BS5-3</strain>
    </source>
</reference>
<evidence type="ECO:0000313" key="3">
    <source>
        <dbReference type="EMBL" id="WZC48025.1"/>
    </source>
</evidence>
<dbReference type="InterPro" id="IPR014729">
    <property type="entry name" value="Rossmann-like_a/b/a_fold"/>
</dbReference>
<name>A0ABZ2V1S0_9RHOB</name>
<evidence type="ECO:0000259" key="2">
    <source>
        <dbReference type="Pfam" id="PF01012"/>
    </source>
</evidence>
<dbReference type="RefSeq" id="WP_341366144.1">
    <property type="nucleotide sequence ID" value="NZ_CP150951.2"/>
</dbReference>
<keyword evidence="1" id="KW-0249">Electron transport</keyword>
<keyword evidence="1" id="KW-0813">Transport</keyword>
<keyword evidence="4" id="KW-1185">Reference proteome</keyword>
<dbReference type="Pfam" id="PF01012">
    <property type="entry name" value="ETF"/>
    <property type="match status" value="1"/>
</dbReference>
<sequence length="85" mass="8736">MQWQNCVRNRCSGAQKALCLVIASGGPITHVAGPGTTDIKNVMPGAAALLEAQFISEITGIVDADTIECPVYAGNAIQAVKVVAP</sequence>
<protein>
    <recommendedName>
        <fullName evidence="2">Electron transfer flavoprotein alpha/beta-subunit N-terminal domain-containing protein</fullName>
    </recommendedName>
</protein>
<organism evidence="3 4">
    <name type="scientific">Yoonia phaeophyticola</name>
    <dbReference type="NCBI Taxonomy" id="3137369"/>
    <lineage>
        <taxon>Bacteria</taxon>
        <taxon>Pseudomonadati</taxon>
        <taxon>Pseudomonadota</taxon>
        <taxon>Alphaproteobacteria</taxon>
        <taxon>Rhodobacterales</taxon>
        <taxon>Paracoccaceae</taxon>
        <taxon>Yoonia</taxon>
    </lineage>
</organism>
<dbReference type="Proteomes" id="UP001440612">
    <property type="component" value="Chromosome"/>
</dbReference>